<dbReference type="InterPro" id="IPR003439">
    <property type="entry name" value="ABC_transporter-like_ATP-bd"/>
</dbReference>
<dbReference type="GO" id="GO:0005524">
    <property type="term" value="F:ATP binding"/>
    <property type="evidence" value="ECO:0007669"/>
    <property type="project" value="UniProtKB-KW"/>
</dbReference>
<dbReference type="InterPro" id="IPR003593">
    <property type="entry name" value="AAA+_ATPase"/>
</dbReference>
<dbReference type="InterPro" id="IPR017871">
    <property type="entry name" value="ABC_transporter-like_CS"/>
</dbReference>
<organism evidence="6 7">
    <name type="scientific">Geobacillus stearothermophilus</name>
    <name type="common">Bacillus stearothermophilus</name>
    <dbReference type="NCBI Taxonomy" id="1422"/>
    <lineage>
        <taxon>Bacteria</taxon>
        <taxon>Bacillati</taxon>
        <taxon>Bacillota</taxon>
        <taxon>Bacilli</taxon>
        <taxon>Bacillales</taxon>
        <taxon>Anoxybacillaceae</taxon>
        <taxon>Geobacillus</taxon>
    </lineage>
</organism>
<dbReference type="AlphaFoldDB" id="A0A150MQA4"/>
<evidence type="ECO:0000256" key="2">
    <source>
        <dbReference type="ARBA" id="ARBA00022741"/>
    </source>
</evidence>
<proteinExistence type="predicted"/>
<dbReference type="Gene3D" id="3.40.50.300">
    <property type="entry name" value="P-loop containing nucleotide triphosphate hydrolases"/>
    <property type="match status" value="1"/>
</dbReference>
<dbReference type="GO" id="GO:0016887">
    <property type="term" value="F:ATP hydrolysis activity"/>
    <property type="evidence" value="ECO:0007669"/>
    <property type="project" value="InterPro"/>
</dbReference>
<dbReference type="PROSITE" id="PS00211">
    <property type="entry name" value="ABC_TRANSPORTER_1"/>
    <property type="match status" value="1"/>
</dbReference>
<dbReference type="GO" id="GO:0022857">
    <property type="term" value="F:transmembrane transporter activity"/>
    <property type="evidence" value="ECO:0007669"/>
    <property type="project" value="InterPro"/>
</dbReference>
<dbReference type="RefSeq" id="WP_053532836.1">
    <property type="nucleotide sequence ID" value="NZ_JARMSI010000139.1"/>
</dbReference>
<keyword evidence="2" id="KW-0547">Nucleotide-binding</keyword>
<comment type="caution">
    <text evidence="6">The sequence shown here is derived from an EMBL/GenBank/DDBJ whole genome shotgun (WGS) entry which is preliminary data.</text>
</comment>
<dbReference type="EMBL" id="LQYV01000062">
    <property type="protein sequence ID" value="KYD26647.1"/>
    <property type="molecule type" value="Genomic_DNA"/>
</dbReference>
<evidence type="ECO:0000256" key="3">
    <source>
        <dbReference type="ARBA" id="ARBA00022748"/>
    </source>
</evidence>
<dbReference type="CDD" id="cd03230">
    <property type="entry name" value="ABC_DR_subfamily_A"/>
    <property type="match status" value="1"/>
</dbReference>
<dbReference type="PANTHER" id="PTHR42939">
    <property type="entry name" value="ABC TRANSPORTER ATP-BINDING PROTEIN ALBC-RELATED"/>
    <property type="match status" value="1"/>
</dbReference>
<keyword evidence="4" id="KW-0067">ATP-binding</keyword>
<dbReference type="NCBIfam" id="TIGR01189">
    <property type="entry name" value="ccmA"/>
    <property type="match status" value="1"/>
</dbReference>
<dbReference type="InterPro" id="IPR027417">
    <property type="entry name" value="P-loop_NTPase"/>
</dbReference>
<keyword evidence="3" id="KW-0201">Cytochrome c-type biogenesis</keyword>
<dbReference type="PATRIC" id="fig|1422.18.peg.3275"/>
<dbReference type="Proteomes" id="UP000075424">
    <property type="component" value="Unassembled WGS sequence"/>
</dbReference>
<dbReference type="SUPFAM" id="SSF52540">
    <property type="entry name" value="P-loop containing nucleoside triphosphate hydrolases"/>
    <property type="match status" value="1"/>
</dbReference>
<dbReference type="SMART" id="SM00382">
    <property type="entry name" value="AAA"/>
    <property type="match status" value="1"/>
</dbReference>
<dbReference type="PANTHER" id="PTHR42939:SF1">
    <property type="entry name" value="ABC TRANSPORTER ATP-BINDING PROTEIN ALBC-RELATED"/>
    <property type="match status" value="1"/>
</dbReference>
<accession>A0A150MQA4</accession>
<protein>
    <recommendedName>
        <fullName evidence="5">ABC transporter domain-containing protein</fullName>
    </recommendedName>
</protein>
<evidence type="ECO:0000313" key="7">
    <source>
        <dbReference type="Proteomes" id="UP000075424"/>
    </source>
</evidence>
<evidence type="ECO:0000256" key="1">
    <source>
        <dbReference type="ARBA" id="ARBA00022448"/>
    </source>
</evidence>
<evidence type="ECO:0000259" key="5">
    <source>
        <dbReference type="PROSITE" id="PS50893"/>
    </source>
</evidence>
<dbReference type="Pfam" id="PF00005">
    <property type="entry name" value="ABC_tran"/>
    <property type="match status" value="1"/>
</dbReference>
<dbReference type="InterPro" id="IPR005895">
    <property type="entry name" value="ABC_transptr_haem_export_CcmA"/>
</dbReference>
<evidence type="ECO:0000313" key="6">
    <source>
        <dbReference type="EMBL" id="KYD26647.1"/>
    </source>
</evidence>
<dbReference type="PROSITE" id="PS50893">
    <property type="entry name" value="ABC_TRANSPORTER_2"/>
    <property type="match status" value="1"/>
</dbReference>
<gene>
    <name evidence="6" type="ORF">B4109_0266</name>
</gene>
<dbReference type="GeneID" id="89613440"/>
<sequence>MKAIVLSNVSKTIKSREVLRNINLELEIGKIYGFVGPNGSGKTMLFRVISGLVKPSSGTVAVFGQTLHQDVSFPSDISVLLEKPGFLEQYSGFDNLHFLAMIQNKIGEREVKEAIERVGLNPHDKRPVKAYSLGMRQRLAIAQCIMEKPQLMLLDEPMNALDEKSVDQVYQIIREENKRGCTILLTSHNKVDIQSLCHEVYSMNEGVITGMTHITAE</sequence>
<feature type="domain" description="ABC transporter" evidence="5">
    <location>
        <begin position="4"/>
        <end position="214"/>
    </location>
</feature>
<dbReference type="GO" id="GO:0017004">
    <property type="term" value="P:cytochrome complex assembly"/>
    <property type="evidence" value="ECO:0007669"/>
    <property type="project" value="UniProtKB-KW"/>
</dbReference>
<name>A0A150MQA4_GEOSE</name>
<dbReference type="InterPro" id="IPR051782">
    <property type="entry name" value="ABC_Transporter_VariousFunc"/>
</dbReference>
<evidence type="ECO:0000256" key="4">
    <source>
        <dbReference type="ARBA" id="ARBA00022840"/>
    </source>
</evidence>
<keyword evidence="1" id="KW-0813">Transport</keyword>
<reference evidence="6 7" key="1">
    <citation type="submission" date="2016-01" db="EMBL/GenBank/DDBJ databases">
        <title>Draft Genome Sequences of Seven Thermophilic Sporeformers Isolated from Foods.</title>
        <authorList>
            <person name="Berendsen E.M."/>
            <person name="Wells-Bennik M.H."/>
            <person name="Krawcyk A.O."/>
            <person name="De Jong A."/>
            <person name="Holsappel S."/>
            <person name="Eijlander R.T."/>
            <person name="Kuipers O.P."/>
        </authorList>
    </citation>
    <scope>NUCLEOTIDE SEQUENCE [LARGE SCALE GENOMIC DNA]</scope>
    <source>
        <strain evidence="6 7">B4109</strain>
    </source>
</reference>